<feature type="transmembrane region" description="Helical" evidence="1">
    <location>
        <begin position="60"/>
        <end position="79"/>
    </location>
</feature>
<evidence type="ECO:0000256" key="1">
    <source>
        <dbReference type="SAM" id="Phobius"/>
    </source>
</evidence>
<proteinExistence type="predicted"/>
<evidence type="ECO:0000313" key="3">
    <source>
        <dbReference type="Proteomes" id="UP001597052"/>
    </source>
</evidence>
<dbReference type="Pfam" id="PF26071">
    <property type="entry name" value="DUF8028"/>
    <property type="match status" value="1"/>
</dbReference>
<accession>A0ABD6DFL5</accession>
<protein>
    <submittedName>
        <fullName evidence="2">Uncharacterized protein</fullName>
    </submittedName>
</protein>
<keyword evidence="3" id="KW-1185">Reference proteome</keyword>
<name>A0ABD6DFL5_9EURY</name>
<comment type="caution">
    <text evidence="2">The sequence shown here is derived from an EMBL/GenBank/DDBJ whole genome shotgun (WGS) entry which is preliminary data.</text>
</comment>
<dbReference type="EMBL" id="JBHUDM010000014">
    <property type="protein sequence ID" value="MFD1643943.1"/>
    <property type="molecule type" value="Genomic_DNA"/>
</dbReference>
<reference evidence="2 3" key="1">
    <citation type="journal article" date="2019" name="Int. J. Syst. Evol. Microbiol.">
        <title>The Global Catalogue of Microorganisms (GCM) 10K type strain sequencing project: providing services to taxonomists for standard genome sequencing and annotation.</title>
        <authorList>
            <consortium name="The Broad Institute Genomics Platform"/>
            <consortium name="The Broad Institute Genome Sequencing Center for Infectious Disease"/>
            <person name="Wu L."/>
            <person name="Ma J."/>
        </authorList>
    </citation>
    <scope>NUCLEOTIDE SEQUENCE [LARGE SCALE GENOMIC DNA]</scope>
    <source>
        <strain evidence="2 3">CGMCC 1.10593</strain>
    </source>
</reference>
<sequence length="87" mass="9243">MSNATPNHEQNTSAVTNWAADVAHQGTLTLRTTVRGMSFWVAILLPLVYLPLLSGGLGSQTGLIVVGLLGLHLIALFIGHNHTNSNQ</sequence>
<dbReference type="AlphaFoldDB" id="A0ABD6DFL5"/>
<dbReference type="InterPro" id="IPR058341">
    <property type="entry name" value="DUF8028"/>
</dbReference>
<keyword evidence="1" id="KW-0472">Membrane</keyword>
<dbReference type="Proteomes" id="UP001597052">
    <property type="component" value="Unassembled WGS sequence"/>
</dbReference>
<feature type="transmembrane region" description="Helical" evidence="1">
    <location>
        <begin position="37"/>
        <end position="54"/>
    </location>
</feature>
<keyword evidence="1" id="KW-1133">Transmembrane helix</keyword>
<gene>
    <name evidence="2" type="ORF">ACFSBW_19045</name>
</gene>
<evidence type="ECO:0000313" key="2">
    <source>
        <dbReference type="EMBL" id="MFD1643943.1"/>
    </source>
</evidence>
<keyword evidence="1" id="KW-0812">Transmembrane</keyword>
<dbReference type="RefSeq" id="WP_256397877.1">
    <property type="nucleotide sequence ID" value="NZ_JANHDJ010000016.1"/>
</dbReference>
<organism evidence="2 3">
    <name type="scientific">Halohasta litorea</name>
    <dbReference type="NCBI Taxonomy" id="869891"/>
    <lineage>
        <taxon>Archaea</taxon>
        <taxon>Methanobacteriati</taxon>
        <taxon>Methanobacteriota</taxon>
        <taxon>Stenosarchaea group</taxon>
        <taxon>Halobacteria</taxon>
        <taxon>Halobacteriales</taxon>
        <taxon>Haloferacaceae</taxon>
        <taxon>Halohasta</taxon>
    </lineage>
</organism>